<dbReference type="GO" id="GO:0003676">
    <property type="term" value="F:nucleic acid binding"/>
    <property type="evidence" value="ECO:0007669"/>
    <property type="project" value="InterPro"/>
</dbReference>
<dbReference type="PROSITE" id="PS50174">
    <property type="entry name" value="G_PATCH"/>
    <property type="match status" value="1"/>
</dbReference>
<gene>
    <name evidence="9" type="ORF">Tco025E_00975</name>
</gene>
<comment type="similarity">
    <text evidence="5">Belongs to the PINX1 family.</text>
</comment>
<dbReference type="InterPro" id="IPR050656">
    <property type="entry name" value="PINX1"/>
</dbReference>
<organism evidence="9 10">
    <name type="scientific">Trypanosoma conorhini</name>
    <dbReference type="NCBI Taxonomy" id="83891"/>
    <lineage>
        <taxon>Eukaryota</taxon>
        <taxon>Discoba</taxon>
        <taxon>Euglenozoa</taxon>
        <taxon>Kinetoplastea</taxon>
        <taxon>Metakinetoplastina</taxon>
        <taxon>Trypanosomatida</taxon>
        <taxon>Trypanosomatidae</taxon>
        <taxon>Trypanosoma</taxon>
    </lineage>
</organism>
<dbReference type="GO" id="GO:0005730">
    <property type="term" value="C:nucleolus"/>
    <property type="evidence" value="ECO:0007669"/>
    <property type="project" value="UniProtKB-SubCell"/>
</dbReference>
<dbReference type="OrthoDB" id="29523at2759"/>
<evidence type="ECO:0000313" key="10">
    <source>
        <dbReference type="Proteomes" id="UP000284403"/>
    </source>
</evidence>
<dbReference type="SMART" id="SM00443">
    <property type="entry name" value="G_patch"/>
    <property type="match status" value="1"/>
</dbReference>
<dbReference type="Pfam" id="PF01585">
    <property type="entry name" value="G-patch"/>
    <property type="match status" value="1"/>
</dbReference>
<dbReference type="EMBL" id="MKKU01000029">
    <property type="protein sequence ID" value="RNF26741.1"/>
    <property type="molecule type" value="Genomic_DNA"/>
</dbReference>
<protein>
    <recommendedName>
        <fullName evidence="6">PinX1-related protein 1</fullName>
    </recommendedName>
</protein>
<dbReference type="PANTHER" id="PTHR23149:SF31">
    <property type="entry name" value="PROTEIN PXR1"/>
    <property type="match status" value="1"/>
</dbReference>
<evidence type="ECO:0000256" key="3">
    <source>
        <dbReference type="ARBA" id="ARBA00022552"/>
    </source>
</evidence>
<proteinExistence type="inferred from homology"/>
<comment type="caution">
    <text evidence="9">The sequence shown here is derived from an EMBL/GenBank/DDBJ whole genome shotgun (WGS) entry which is preliminary data.</text>
</comment>
<feature type="compositionally biased region" description="Low complexity" evidence="7">
    <location>
        <begin position="95"/>
        <end position="104"/>
    </location>
</feature>
<keyword evidence="2" id="KW-0690">Ribosome biogenesis</keyword>
<feature type="region of interest" description="Disordered" evidence="7">
    <location>
        <begin position="179"/>
        <end position="220"/>
    </location>
</feature>
<name>A0A422Q9V6_9TRYP</name>
<evidence type="ECO:0000259" key="8">
    <source>
        <dbReference type="PROSITE" id="PS50174"/>
    </source>
</evidence>
<accession>A0A422Q9V6</accession>
<comment type="subcellular location">
    <subcellularLocation>
        <location evidence="1">Nucleus</location>
        <location evidence="1">Nucleolus</location>
    </subcellularLocation>
</comment>
<evidence type="ECO:0000256" key="6">
    <source>
        <dbReference type="ARBA" id="ARBA00041961"/>
    </source>
</evidence>
<reference evidence="9 10" key="1">
    <citation type="journal article" date="2018" name="BMC Genomics">
        <title>Genomic comparison of Trypanosoma conorhini and Trypanosoma rangeli to Trypanosoma cruzi strains of high and low virulence.</title>
        <authorList>
            <person name="Bradwell K.R."/>
            <person name="Koparde V.N."/>
            <person name="Matveyev A.V."/>
            <person name="Serrano M.G."/>
            <person name="Alves J.M."/>
            <person name="Parikh H."/>
            <person name="Huang B."/>
            <person name="Lee V."/>
            <person name="Espinosa-Alvarez O."/>
            <person name="Ortiz P.A."/>
            <person name="Costa-Martins A.G."/>
            <person name="Teixeira M.M."/>
            <person name="Buck G.A."/>
        </authorList>
    </citation>
    <scope>NUCLEOTIDE SEQUENCE [LARGE SCALE GENOMIC DNA]</scope>
    <source>
        <strain evidence="9 10">025E</strain>
    </source>
</reference>
<feature type="region of interest" description="Disordered" evidence="7">
    <location>
        <begin position="84"/>
        <end position="113"/>
    </location>
</feature>
<dbReference type="PANTHER" id="PTHR23149">
    <property type="entry name" value="G PATCH DOMAIN CONTAINING PROTEIN"/>
    <property type="match status" value="1"/>
</dbReference>
<evidence type="ECO:0000313" key="9">
    <source>
        <dbReference type="EMBL" id="RNF26741.1"/>
    </source>
</evidence>
<dbReference type="InterPro" id="IPR000467">
    <property type="entry name" value="G_patch_dom"/>
</dbReference>
<evidence type="ECO:0000256" key="2">
    <source>
        <dbReference type="ARBA" id="ARBA00022517"/>
    </source>
</evidence>
<feature type="domain" description="G-patch" evidence="8">
    <location>
        <begin position="14"/>
        <end position="60"/>
    </location>
</feature>
<keyword evidence="3" id="KW-0698">rRNA processing</keyword>
<dbReference type="GO" id="GO:0006364">
    <property type="term" value="P:rRNA processing"/>
    <property type="evidence" value="ECO:0007669"/>
    <property type="project" value="UniProtKB-KW"/>
</dbReference>
<dbReference type="Proteomes" id="UP000284403">
    <property type="component" value="Unassembled WGS sequence"/>
</dbReference>
<keyword evidence="4" id="KW-0539">Nucleus</keyword>
<keyword evidence="10" id="KW-1185">Reference proteome</keyword>
<feature type="region of interest" description="Disordered" evidence="7">
    <location>
        <begin position="1"/>
        <end position="48"/>
    </location>
</feature>
<evidence type="ECO:0000256" key="5">
    <source>
        <dbReference type="ARBA" id="ARBA00038007"/>
    </source>
</evidence>
<feature type="compositionally biased region" description="Polar residues" evidence="7">
    <location>
        <begin position="8"/>
        <end position="18"/>
    </location>
</feature>
<sequence length="220" mass="23049">MCDDPNGTRWSRSANNIGKSMLKRSGWTEGSGLGRNQEGVTSHIKTRRKDGVMGVGYEGGVQEAWSTQSVGFADVLSRIKSAVASGSSDSEEGETAAAGTNGASGPRGGRHTGMYAKRHALKTELLRAKNGASAAEILGSASSARKRARDGGGEGGEDAALLLPTLRSPLLQRVMVRAPGHEPRPASTDDGEAEVETVRVTKPRPRPPRCTDTPFLAPGE</sequence>
<feature type="region of interest" description="Disordered" evidence="7">
    <location>
        <begin position="136"/>
        <end position="160"/>
    </location>
</feature>
<dbReference type="RefSeq" id="XP_029231947.1">
    <property type="nucleotide sequence ID" value="XM_029367914.1"/>
</dbReference>
<evidence type="ECO:0000256" key="4">
    <source>
        <dbReference type="ARBA" id="ARBA00023242"/>
    </source>
</evidence>
<dbReference type="AlphaFoldDB" id="A0A422Q9V6"/>
<evidence type="ECO:0000256" key="7">
    <source>
        <dbReference type="SAM" id="MobiDB-lite"/>
    </source>
</evidence>
<dbReference type="GeneID" id="40314586"/>
<evidence type="ECO:0000256" key="1">
    <source>
        <dbReference type="ARBA" id="ARBA00004604"/>
    </source>
</evidence>